<dbReference type="SUPFAM" id="SSF53098">
    <property type="entry name" value="Ribonuclease H-like"/>
    <property type="match status" value="1"/>
</dbReference>
<proteinExistence type="inferred from homology"/>
<evidence type="ECO:0000256" key="12">
    <source>
        <dbReference type="PROSITE-ProRule" id="PRU01319"/>
    </source>
</evidence>
<evidence type="ECO:0000256" key="7">
    <source>
        <dbReference type="ARBA" id="ARBA00022722"/>
    </source>
</evidence>
<dbReference type="InterPro" id="IPR001352">
    <property type="entry name" value="RNase_HII/HIII"/>
</dbReference>
<sequence>MLCGIDEAGRGPIAGPLSVAGVIFINEVKELNDSKKLSEKKREELFPKIKENCHYHIVFKSAKEIDQKGISTCLKESIIEIMNTLKNKCDGNIDFLMDGNTSFGINTLQHKIKADATIKEVSAASILAKVSRDRYMNEIAPNYKEYDFDKHKGYGTKSHVEAIKKYGRSDEHRVSFRLKALGEEKIGVQKNLF</sequence>
<evidence type="ECO:0000259" key="14">
    <source>
        <dbReference type="PROSITE" id="PS51975"/>
    </source>
</evidence>
<dbReference type="Pfam" id="PF01351">
    <property type="entry name" value="RNase_HII"/>
    <property type="match status" value="1"/>
</dbReference>
<reference evidence="15 16" key="1">
    <citation type="submission" date="2019-05" db="EMBL/GenBank/DDBJ databases">
        <title>Arcobacter sp. nov., isolated from sea sediment.</title>
        <authorList>
            <person name="Kim W."/>
        </authorList>
    </citation>
    <scope>NUCLEOTIDE SEQUENCE [LARGE SCALE GENOMIC DNA]</scope>
    <source>
        <strain evidence="15 16">CAU 1517</strain>
    </source>
</reference>
<evidence type="ECO:0000256" key="2">
    <source>
        <dbReference type="ARBA" id="ARBA00001946"/>
    </source>
</evidence>
<keyword evidence="7 12" id="KW-0540">Nuclease</keyword>
<comment type="similarity">
    <text evidence="5 13">Belongs to the RNase HII family.</text>
</comment>
<dbReference type="AlphaFoldDB" id="A0A5R8XYZ0"/>
<organism evidence="15 16">
    <name type="scientific">Arcobacter arenosus</name>
    <dbReference type="NCBI Taxonomy" id="2576037"/>
    <lineage>
        <taxon>Bacteria</taxon>
        <taxon>Pseudomonadati</taxon>
        <taxon>Campylobacterota</taxon>
        <taxon>Epsilonproteobacteria</taxon>
        <taxon>Campylobacterales</taxon>
        <taxon>Arcobacteraceae</taxon>
        <taxon>Arcobacter</taxon>
    </lineage>
</organism>
<dbReference type="PANTHER" id="PTHR10954:SF18">
    <property type="entry name" value="RIBONUCLEASE HII"/>
    <property type="match status" value="1"/>
</dbReference>
<dbReference type="GO" id="GO:0004523">
    <property type="term" value="F:RNA-DNA hybrid ribonuclease activity"/>
    <property type="evidence" value="ECO:0007669"/>
    <property type="project" value="UniProtKB-UniRule"/>
</dbReference>
<dbReference type="NCBIfam" id="NF000595">
    <property type="entry name" value="PRK00015.1-3"/>
    <property type="match status" value="1"/>
</dbReference>
<dbReference type="GO" id="GO:0032299">
    <property type="term" value="C:ribonuclease H2 complex"/>
    <property type="evidence" value="ECO:0007669"/>
    <property type="project" value="TreeGrafter"/>
</dbReference>
<dbReference type="GO" id="GO:0046872">
    <property type="term" value="F:metal ion binding"/>
    <property type="evidence" value="ECO:0007669"/>
    <property type="project" value="UniProtKB-KW"/>
</dbReference>
<dbReference type="Gene3D" id="3.30.420.10">
    <property type="entry name" value="Ribonuclease H-like superfamily/Ribonuclease H"/>
    <property type="match status" value="1"/>
</dbReference>
<keyword evidence="9 12" id="KW-0255">Endonuclease</keyword>
<evidence type="ECO:0000256" key="8">
    <source>
        <dbReference type="ARBA" id="ARBA00022723"/>
    </source>
</evidence>
<evidence type="ECO:0000313" key="15">
    <source>
        <dbReference type="EMBL" id="TLP36888.1"/>
    </source>
</evidence>
<keyword evidence="8 12" id="KW-0479">Metal-binding</keyword>
<dbReference type="GO" id="GO:0043137">
    <property type="term" value="P:DNA replication, removal of RNA primer"/>
    <property type="evidence" value="ECO:0007669"/>
    <property type="project" value="TreeGrafter"/>
</dbReference>
<comment type="caution">
    <text evidence="15">The sequence shown here is derived from an EMBL/GenBank/DDBJ whole genome shotgun (WGS) entry which is preliminary data.</text>
</comment>
<keyword evidence="11" id="KW-0464">Manganese</keyword>
<dbReference type="CDD" id="cd07182">
    <property type="entry name" value="RNase_HII_bacteria_HII_like"/>
    <property type="match status" value="1"/>
</dbReference>
<dbReference type="InterPro" id="IPR012337">
    <property type="entry name" value="RNaseH-like_sf"/>
</dbReference>
<comment type="cofactor">
    <cofactor evidence="2">
        <name>Mg(2+)</name>
        <dbReference type="ChEBI" id="CHEBI:18420"/>
    </cofactor>
</comment>
<evidence type="ECO:0000256" key="13">
    <source>
        <dbReference type="RuleBase" id="RU003515"/>
    </source>
</evidence>
<dbReference type="PROSITE" id="PS51975">
    <property type="entry name" value="RNASE_H_2"/>
    <property type="match status" value="1"/>
</dbReference>
<comment type="subcellular location">
    <subcellularLocation>
        <location evidence="4">Cytoplasm</location>
    </subcellularLocation>
</comment>
<comment type="function">
    <text evidence="3 13">Endonuclease that specifically degrades the RNA of RNA-DNA hybrids.</text>
</comment>
<dbReference type="Proteomes" id="UP000308901">
    <property type="component" value="Unassembled WGS sequence"/>
</dbReference>
<comment type="cofactor">
    <cofactor evidence="12">
        <name>Mn(2+)</name>
        <dbReference type="ChEBI" id="CHEBI:29035"/>
    </cofactor>
    <cofactor evidence="12">
        <name>Mg(2+)</name>
        <dbReference type="ChEBI" id="CHEBI:18420"/>
    </cofactor>
    <text evidence="12">Manganese or magnesium. Binds 1 divalent metal ion per monomer in the absence of substrate. May bind a second metal ion after substrate binding.</text>
</comment>
<evidence type="ECO:0000256" key="6">
    <source>
        <dbReference type="ARBA" id="ARBA00022490"/>
    </source>
</evidence>
<feature type="binding site" evidence="12">
    <location>
        <position position="7"/>
    </location>
    <ligand>
        <name>a divalent metal cation</name>
        <dbReference type="ChEBI" id="CHEBI:60240"/>
    </ligand>
</feature>
<evidence type="ECO:0000256" key="11">
    <source>
        <dbReference type="ARBA" id="ARBA00023211"/>
    </source>
</evidence>
<dbReference type="InterPro" id="IPR022898">
    <property type="entry name" value="RNase_HII"/>
</dbReference>
<evidence type="ECO:0000256" key="9">
    <source>
        <dbReference type="ARBA" id="ARBA00022759"/>
    </source>
</evidence>
<dbReference type="GO" id="GO:0005737">
    <property type="term" value="C:cytoplasm"/>
    <property type="evidence" value="ECO:0007669"/>
    <property type="project" value="UniProtKB-SubCell"/>
</dbReference>
<name>A0A5R8XYZ0_9BACT</name>
<dbReference type="InterPro" id="IPR024567">
    <property type="entry name" value="RNase_HII/HIII_dom"/>
</dbReference>
<keyword evidence="16" id="KW-1185">Reference proteome</keyword>
<evidence type="ECO:0000256" key="4">
    <source>
        <dbReference type="ARBA" id="ARBA00004496"/>
    </source>
</evidence>
<dbReference type="GO" id="GO:0006298">
    <property type="term" value="P:mismatch repair"/>
    <property type="evidence" value="ECO:0007669"/>
    <property type="project" value="TreeGrafter"/>
</dbReference>
<evidence type="ECO:0000256" key="1">
    <source>
        <dbReference type="ARBA" id="ARBA00000077"/>
    </source>
</evidence>
<dbReference type="OrthoDB" id="9803420at2"/>
<evidence type="ECO:0000256" key="10">
    <source>
        <dbReference type="ARBA" id="ARBA00022801"/>
    </source>
</evidence>
<dbReference type="RefSeq" id="WP_138153142.1">
    <property type="nucleotide sequence ID" value="NZ_VANU01000005.1"/>
</dbReference>
<keyword evidence="10 12" id="KW-0378">Hydrolase</keyword>
<dbReference type="EC" id="3.1.26.4" evidence="13"/>
<gene>
    <name evidence="15" type="ORF">FDK22_11615</name>
</gene>
<feature type="binding site" evidence="12">
    <location>
        <position position="98"/>
    </location>
    <ligand>
        <name>a divalent metal cation</name>
        <dbReference type="ChEBI" id="CHEBI:60240"/>
    </ligand>
</feature>
<keyword evidence="6" id="KW-0963">Cytoplasm</keyword>
<dbReference type="GO" id="GO:0003723">
    <property type="term" value="F:RNA binding"/>
    <property type="evidence" value="ECO:0007669"/>
    <property type="project" value="UniProtKB-UniRule"/>
</dbReference>
<evidence type="ECO:0000256" key="5">
    <source>
        <dbReference type="ARBA" id="ARBA00007383"/>
    </source>
</evidence>
<dbReference type="EMBL" id="VANU01000005">
    <property type="protein sequence ID" value="TLP36888.1"/>
    <property type="molecule type" value="Genomic_DNA"/>
</dbReference>
<accession>A0A5R8XYZ0</accession>
<feature type="binding site" evidence="12">
    <location>
        <position position="6"/>
    </location>
    <ligand>
        <name>a divalent metal cation</name>
        <dbReference type="ChEBI" id="CHEBI:60240"/>
    </ligand>
</feature>
<comment type="catalytic activity">
    <reaction evidence="1 12 13">
        <text>Endonucleolytic cleavage to 5'-phosphomonoester.</text>
        <dbReference type="EC" id="3.1.26.4"/>
    </reaction>
</comment>
<evidence type="ECO:0000256" key="3">
    <source>
        <dbReference type="ARBA" id="ARBA00004065"/>
    </source>
</evidence>
<protein>
    <recommendedName>
        <fullName evidence="13">Ribonuclease</fullName>
        <ecNumber evidence="13">3.1.26.4</ecNumber>
    </recommendedName>
</protein>
<feature type="domain" description="RNase H type-2" evidence="14">
    <location>
        <begin position="1"/>
        <end position="188"/>
    </location>
</feature>
<dbReference type="InterPro" id="IPR036397">
    <property type="entry name" value="RNaseH_sf"/>
</dbReference>
<dbReference type="PANTHER" id="PTHR10954">
    <property type="entry name" value="RIBONUCLEASE H2 SUBUNIT A"/>
    <property type="match status" value="1"/>
</dbReference>
<evidence type="ECO:0000313" key="16">
    <source>
        <dbReference type="Proteomes" id="UP000308901"/>
    </source>
</evidence>